<dbReference type="AlphaFoldDB" id="A0A0A9T5C2"/>
<reference evidence="1" key="2">
    <citation type="journal article" date="2015" name="Data Brief">
        <title>Shoot transcriptome of the giant reed, Arundo donax.</title>
        <authorList>
            <person name="Barrero R.A."/>
            <person name="Guerrero F.D."/>
            <person name="Moolhuijzen P."/>
            <person name="Goolsby J.A."/>
            <person name="Tidwell J."/>
            <person name="Bellgard S.E."/>
            <person name="Bellgard M.I."/>
        </authorList>
    </citation>
    <scope>NUCLEOTIDE SEQUENCE</scope>
    <source>
        <tissue evidence="1">Shoot tissue taken approximately 20 cm above the soil surface</tissue>
    </source>
</reference>
<evidence type="ECO:0000313" key="1">
    <source>
        <dbReference type="EMBL" id="JAD45076.1"/>
    </source>
</evidence>
<accession>A0A0A9T5C2</accession>
<organism evidence="1">
    <name type="scientific">Arundo donax</name>
    <name type="common">Giant reed</name>
    <name type="synonym">Donax arundinaceus</name>
    <dbReference type="NCBI Taxonomy" id="35708"/>
    <lineage>
        <taxon>Eukaryota</taxon>
        <taxon>Viridiplantae</taxon>
        <taxon>Streptophyta</taxon>
        <taxon>Embryophyta</taxon>
        <taxon>Tracheophyta</taxon>
        <taxon>Spermatophyta</taxon>
        <taxon>Magnoliopsida</taxon>
        <taxon>Liliopsida</taxon>
        <taxon>Poales</taxon>
        <taxon>Poaceae</taxon>
        <taxon>PACMAD clade</taxon>
        <taxon>Arundinoideae</taxon>
        <taxon>Arundineae</taxon>
        <taxon>Arundo</taxon>
    </lineage>
</organism>
<sequence length="67" mass="7433">MFLKVCSGYFNHRRFPSIKLMLAPSFWCGSGTVADMHNDDLGCVGALIVLHCSIGFKETCHFLHASN</sequence>
<reference evidence="1" key="1">
    <citation type="submission" date="2014-09" db="EMBL/GenBank/DDBJ databases">
        <authorList>
            <person name="Magalhaes I.L.F."/>
            <person name="Oliveira U."/>
            <person name="Santos F.R."/>
            <person name="Vidigal T.H.D.A."/>
            <person name="Brescovit A.D."/>
            <person name="Santos A.J."/>
        </authorList>
    </citation>
    <scope>NUCLEOTIDE SEQUENCE</scope>
    <source>
        <tissue evidence="1">Shoot tissue taken approximately 20 cm above the soil surface</tissue>
    </source>
</reference>
<dbReference type="EMBL" id="GBRH01252819">
    <property type="protein sequence ID" value="JAD45076.1"/>
    <property type="molecule type" value="Transcribed_RNA"/>
</dbReference>
<protein>
    <submittedName>
        <fullName evidence="1">Uncharacterized protein</fullName>
    </submittedName>
</protein>
<proteinExistence type="predicted"/>
<name>A0A0A9T5C2_ARUDO</name>